<dbReference type="EMBL" id="JARBJD010000223">
    <property type="protein sequence ID" value="KAK2946614.1"/>
    <property type="molecule type" value="Genomic_DNA"/>
</dbReference>
<accession>A0ABQ9X5K7</accession>
<comment type="caution">
    <text evidence="1">The sequence shown here is derived from an EMBL/GenBank/DDBJ whole genome shotgun (WGS) entry which is preliminary data.</text>
</comment>
<reference evidence="1 2" key="1">
    <citation type="journal article" date="2022" name="bioRxiv">
        <title>Genomics of Preaxostyla Flagellates Illuminates Evolutionary Transitions and the Path Towards Mitochondrial Loss.</title>
        <authorList>
            <person name="Novak L.V.F."/>
            <person name="Treitli S.C."/>
            <person name="Pyrih J."/>
            <person name="Halakuc P."/>
            <person name="Pipaliya S.V."/>
            <person name="Vacek V."/>
            <person name="Brzon O."/>
            <person name="Soukal P."/>
            <person name="Eme L."/>
            <person name="Dacks J.B."/>
            <person name="Karnkowska A."/>
            <person name="Elias M."/>
            <person name="Hampl V."/>
        </authorList>
    </citation>
    <scope>NUCLEOTIDE SEQUENCE [LARGE SCALE GENOMIC DNA]</scope>
    <source>
        <strain evidence="1">NAU3</strain>
        <tissue evidence="1">Gut</tissue>
    </source>
</reference>
<keyword evidence="2" id="KW-1185">Reference proteome</keyword>
<organism evidence="1 2">
    <name type="scientific">Blattamonas nauphoetae</name>
    <dbReference type="NCBI Taxonomy" id="2049346"/>
    <lineage>
        <taxon>Eukaryota</taxon>
        <taxon>Metamonada</taxon>
        <taxon>Preaxostyla</taxon>
        <taxon>Oxymonadida</taxon>
        <taxon>Blattamonas</taxon>
    </lineage>
</organism>
<name>A0ABQ9X5K7_9EUKA</name>
<sequence>MIFDSKYLEKNKKYTLVLGKQTNKSEQHTFGIWTDSEGNLLPLVVTLDPYETDPEEQKKKLQLGEDYSPLSLTGEGRPYSVALVYYFSLPDDPPRTVGIATQTLNKRKNELTITIQGRLLESSISSVSLMRGSRVIQSTSVDFISSEMVEATFAVGFVETDDTISFGEEYTLLSVAGQEDVAVREGVVVVVPSPPFVSSITASPHPSSPTQFSLIFEGHDLPSNFVLIAHIDSFPAIPVTVSADGTSGTTTFLNGGDTTLMGMSKTYTVSSLTMENDTDDHILLKQNSFTTPPGPEALQLIVNSESSDTTRQCGSSTSPCQSVDVAWVILSELGIRRPTIAIQTAAQLESSLQISERISLTFTKDGSKLATLSIPSTATPIADAGLIVVEGGILSIEDVHVVIESTNISFVFVSANTATISLKGSFSGHATSTNSMSNDDEDEVCSWRSGVFQLDDCSTSVTFCTFSNLSQGAIQMRNGTLNIDTTAFHDNSPNLASFASLRRNIHCRDGGNVIVGTLSGGDGVETASAWTDL</sequence>
<evidence type="ECO:0000313" key="2">
    <source>
        <dbReference type="Proteomes" id="UP001281761"/>
    </source>
</evidence>
<dbReference type="Proteomes" id="UP001281761">
    <property type="component" value="Unassembled WGS sequence"/>
</dbReference>
<proteinExistence type="predicted"/>
<gene>
    <name evidence="1" type="ORF">BLNAU_18450</name>
</gene>
<protein>
    <submittedName>
        <fullName evidence="1">Uncharacterized protein</fullName>
    </submittedName>
</protein>
<evidence type="ECO:0000313" key="1">
    <source>
        <dbReference type="EMBL" id="KAK2946614.1"/>
    </source>
</evidence>